<organism evidence="2 3">
    <name type="scientific">Duffyella gerundensis</name>
    <dbReference type="NCBI Taxonomy" id="1619313"/>
    <lineage>
        <taxon>Bacteria</taxon>
        <taxon>Pseudomonadati</taxon>
        <taxon>Pseudomonadota</taxon>
        <taxon>Gammaproteobacteria</taxon>
        <taxon>Enterobacterales</taxon>
        <taxon>Erwiniaceae</taxon>
        <taxon>Duffyella</taxon>
    </lineage>
</organism>
<dbReference type="STRING" id="1619313.EM595_0360"/>
<comment type="similarity">
    <text evidence="1">Belongs to the DsrF/TusC family.</text>
</comment>
<dbReference type="Proteomes" id="UP000059419">
    <property type="component" value="Chromosome 1"/>
</dbReference>
<dbReference type="InterPro" id="IPR017462">
    <property type="entry name" value="Sulphur_relay_TusC/DsrF"/>
</dbReference>
<dbReference type="AlphaFoldDB" id="A0A0U5L0E6"/>
<dbReference type="SUPFAM" id="SSF75169">
    <property type="entry name" value="DsrEFH-like"/>
    <property type="match status" value="1"/>
</dbReference>
<dbReference type="PANTHER" id="PTHR38780:SF1">
    <property type="entry name" value="PROTEIN TUSC"/>
    <property type="match status" value="1"/>
</dbReference>
<protein>
    <submittedName>
        <fullName evidence="2">Uncharacterized protein</fullName>
    </submittedName>
</protein>
<reference evidence="3" key="1">
    <citation type="submission" date="2015-11" db="EMBL/GenBank/DDBJ databases">
        <authorList>
            <person name="Blom J."/>
        </authorList>
    </citation>
    <scope>NUCLEOTIDE SEQUENCE [LARGE SCALE GENOMIC DNA]</scope>
</reference>
<dbReference type="InterPro" id="IPR027396">
    <property type="entry name" value="DsrEFH-like"/>
</dbReference>
<keyword evidence="3" id="KW-1185">Reference proteome</keyword>
<sequence length="119" mass="12992">MNSVAIVFSQPPHGSSAGREGLDAVLAISALSENVALFFIGDGVFQLVQGQQPQQILARDYIATFGVLPLYDVEQCYLCAQSLAERGLRSEDVKVLPVSLLSVTEWRDRLANFDCVLSF</sequence>
<evidence type="ECO:0000313" key="2">
    <source>
        <dbReference type="EMBL" id="CUU22597.1"/>
    </source>
</evidence>
<dbReference type="NCBIfam" id="NF001238">
    <property type="entry name" value="PRK00211.1"/>
    <property type="match status" value="1"/>
</dbReference>
<dbReference type="RefSeq" id="WP_067427330.1">
    <property type="nucleotide sequence ID" value="NZ_JACSXG010000017.1"/>
</dbReference>
<accession>A0A0U5L0E6</accession>
<dbReference type="Pfam" id="PF02635">
    <property type="entry name" value="DsrE"/>
    <property type="match status" value="1"/>
</dbReference>
<proteinExistence type="inferred from homology"/>
<evidence type="ECO:0000313" key="3">
    <source>
        <dbReference type="Proteomes" id="UP000059419"/>
    </source>
</evidence>
<dbReference type="KEGG" id="ege:EM595_0360"/>
<dbReference type="InterPro" id="IPR003787">
    <property type="entry name" value="Sulphur_relay_DsrE/F-like"/>
</dbReference>
<dbReference type="NCBIfam" id="TIGR03010">
    <property type="entry name" value="sulf_tusC_dsrF"/>
    <property type="match status" value="1"/>
</dbReference>
<dbReference type="PANTHER" id="PTHR38780">
    <property type="entry name" value="PROTEIN TUSC"/>
    <property type="match status" value="1"/>
</dbReference>
<evidence type="ECO:0000256" key="1">
    <source>
        <dbReference type="ARBA" id="ARBA00005996"/>
    </source>
</evidence>
<dbReference type="PATRIC" id="fig|1619313.3.peg.373"/>
<dbReference type="Gene3D" id="3.40.1260.10">
    <property type="entry name" value="DsrEFH-like"/>
    <property type="match status" value="1"/>
</dbReference>
<dbReference type="EMBL" id="LN907827">
    <property type="protein sequence ID" value="CUU22597.1"/>
    <property type="molecule type" value="Genomic_DNA"/>
</dbReference>
<name>A0A0U5L0E6_9GAMM</name>
<dbReference type="OrthoDB" id="9789418at2"/>
<gene>
    <name evidence="2" type="ORF">EM595_0360</name>
</gene>